<protein>
    <submittedName>
        <fullName evidence="2">Uncharacterized protein</fullName>
    </submittedName>
</protein>
<evidence type="ECO:0000256" key="1">
    <source>
        <dbReference type="SAM" id="MobiDB-lite"/>
    </source>
</evidence>
<dbReference type="Proteomes" id="UP001258017">
    <property type="component" value="Unassembled WGS sequence"/>
</dbReference>
<dbReference type="AlphaFoldDB" id="A0AAD9RX27"/>
<comment type="caution">
    <text evidence="2">The sequence shown here is derived from an EMBL/GenBank/DDBJ whole genome shotgun (WGS) entry which is preliminary data.</text>
</comment>
<reference evidence="2" key="2">
    <citation type="journal article" date="2023" name="Commun. Biol.">
        <title>Intrasexual cuticular hydrocarbon dimorphism in a wasp sheds light on hydrocarbon biosynthesis genes in Hymenoptera.</title>
        <authorList>
            <person name="Moris V.C."/>
            <person name="Podsiadlowski L."/>
            <person name="Martin S."/>
            <person name="Oeyen J.P."/>
            <person name="Donath A."/>
            <person name="Petersen M."/>
            <person name="Wilbrandt J."/>
            <person name="Misof B."/>
            <person name="Liedtke D."/>
            <person name="Thamm M."/>
            <person name="Scheiner R."/>
            <person name="Schmitt T."/>
            <person name="Niehuis O."/>
        </authorList>
    </citation>
    <scope>NUCLEOTIDE SEQUENCE</scope>
    <source>
        <strain evidence="2">GBR_01_08_01A</strain>
    </source>
</reference>
<proteinExistence type="predicted"/>
<dbReference type="EMBL" id="JAIFRP010000007">
    <property type="protein sequence ID" value="KAK2587354.1"/>
    <property type="molecule type" value="Genomic_DNA"/>
</dbReference>
<gene>
    <name evidence="2" type="ORF">KPH14_003071</name>
</gene>
<keyword evidence="3" id="KW-1185">Reference proteome</keyword>
<reference evidence="2" key="1">
    <citation type="submission" date="2021-08" db="EMBL/GenBank/DDBJ databases">
        <authorList>
            <person name="Misof B."/>
            <person name="Oliver O."/>
            <person name="Podsiadlowski L."/>
            <person name="Donath A."/>
            <person name="Peters R."/>
            <person name="Mayer C."/>
            <person name="Rust J."/>
            <person name="Gunkel S."/>
            <person name="Lesny P."/>
            <person name="Martin S."/>
            <person name="Oeyen J.P."/>
            <person name="Petersen M."/>
            <person name="Panagiotis P."/>
            <person name="Wilbrandt J."/>
            <person name="Tanja T."/>
        </authorList>
    </citation>
    <scope>NUCLEOTIDE SEQUENCE</scope>
    <source>
        <strain evidence="2">GBR_01_08_01A</strain>
        <tissue evidence="2">Thorax + abdomen</tissue>
    </source>
</reference>
<evidence type="ECO:0000313" key="3">
    <source>
        <dbReference type="Proteomes" id="UP001258017"/>
    </source>
</evidence>
<evidence type="ECO:0000313" key="2">
    <source>
        <dbReference type="EMBL" id="KAK2587354.1"/>
    </source>
</evidence>
<feature type="compositionally biased region" description="Polar residues" evidence="1">
    <location>
        <begin position="34"/>
        <end position="51"/>
    </location>
</feature>
<feature type="region of interest" description="Disordered" evidence="1">
    <location>
        <begin position="34"/>
        <end position="53"/>
    </location>
</feature>
<name>A0AAD9RX27_9HYME</name>
<sequence length="86" mass="9578">MERRADNDNSRICLQWPTWFFRPDLPLGATLPTSHVANSSNVPTSSALTSRSHQDLQKGSEIYGNNKIHGQTPTICTVSRLKISIL</sequence>
<accession>A0AAD9RX27</accession>
<organism evidence="2 3">
    <name type="scientific">Odynerus spinipes</name>
    <dbReference type="NCBI Taxonomy" id="1348599"/>
    <lineage>
        <taxon>Eukaryota</taxon>
        <taxon>Metazoa</taxon>
        <taxon>Ecdysozoa</taxon>
        <taxon>Arthropoda</taxon>
        <taxon>Hexapoda</taxon>
        <taxon>Insecta</taxon>
        <taxon>Pterygota</taxon>
        <taxon>Neoptera</taxon>
        <taxon>Endopterygota</taxon>
        <taxon>Hymenoptera</taxon>
        <taxon>Apocrita</taxon>
        <taxon>Aculeata</taxon>
        <taxon>Vespoidea</taxon>
        <taxon>Vespidae</taxon>
        <taxon>Eumeninae</taxon>
        <taxon>Odynerus</taxon>
    </lineage>
</organism>